<organism evidence="2 3">
    <name type="scientific">Agrocybe pediades</name>
    <dbReference type="NCBI Taxonomy" id="84607"/>
    <lineage>
        <taxon>Eukaryota</taxon>
        <taxon>Fungi</taxon>
        <taxon>Dikarya</taxon>
        <taxon>Basidiomycota</taxon>
        <taxon>Agaricomycotina</taxon>
        <taxon>Agaricomycetes</taxon>
        <taxon>Agaricomycetidae</taxon>
        <taxon>Agaricales</taxon>
        <taxon>Agaricineae</taxon>
        <taxon>Strophariaceae</taxon>
        <taxon>Agrocybe</taxon>
    </lineage>
</organism>
<protein>
    <recommendedName>
        <fullName evidence="4">F-box domain-containing protein</fullName>
    </recommendedName>
</protein>
<reference evidence="2 3" key="1">
    <citation type="submission" date="2019-12" db="EMBL/GenBank/DDBJ databases">
        <authorList>
            <person name="Floudas D."/>
            <person name="Bentzer J."/>
            <person name="Ahren D."/>
            <person name="Johansson T."/>
            <person name="Persson P."/>
            <person name="Tunlid A."/>
        </authorList>
    </citation>
    <scope>NUCLEOTIDE SEQUENCE [LARGE SCALE GENOMIC DNA]</scope>
    <source>
        <strain evidence="2 3">CBS 102.39</strain>
    </source>
</reference>
<name>A0A8H4QJ61_9AGAR</name>
<gene>
    <name evidence="2" type="ORF">D9613_004485</name>
</gene>
<evidence type="ECO:0000313" key="3">
    <source>
        <dbReference type="Proteomes" id="UP000521872"/>
    </source>
</evidence>
<proteinExistence type="predicted"/>
<keyword evidence="3" id="KW-1185">Reference proteome</keyword>
<keyword evidence="1" id="KW-0175">Coiled coil</keyword>
<accession>A0A8H4QJ61</accession>
<feature type="coiled-coil region" evidence="1">
    <location>
        <begin position="41"/>
        <end position="68"/>
    </location>
</feature>
<evidence type="ECO:0000313" key="2">
    <source>
        <dbReference type="EMBL" id="KAF4612080.1"/>
    </source>
</evidence>
<evidence type="ECO:0000256" key="1">
    <source>
        <dbReference type="SAM" id="Coils"/>
    </source>
</evidence>
<dbReference type="EMBL" id="JAACJL010000057">
    <property type="protein sequence ID" value="KAF4612080.1"/>
    <property type="molecule type" value="Genomic_DNA"/>
</dbReference>
<dbReference type="Gene3D" id="1.20.1280.50">
    <property type="match status" value="1"/>
</dbReference>
<dbReference type="Proteomes" id="UP000521872">
    <property type="component" value="Unassembled WGS sequence"/>
</dbReference>
<dbReference type="AlphaFoldDB" id="A0A8H4QJ61"/>
<evidence type="ECO:0008006" key="4">
    <source>
        <dbReference type="Google" id="ProtNLM"/>
    </source>
</evidence>
<comment type="caution">
    <text evidence="2">The sequence shown here is derived from an EMBL/GenBank/DDBJ whole genome shotgun (WGS) entry which is preliminary data.</text>
</comment>
<sequence length="405" mass="46790">MTCPHREQYDVPANIIDLSKLDYTKPECPIKEGTCKLCQEVLEVEKDIRKTSERLKELFRRQQRLKTRTNNTHSPIIRDLPIEILSKIFYSCFSQEMRRGDGELADEDVFVPLKVGAVCRTWRQVAWSSSELWTFILIKRLYSTATYVCKQYTMLARWIERSKSQPISVYIYEDATDGANVGVVPEGCDCWETTLQLLARCCDRWKNATLHLSKSSFDYIACNVKLKAPTKRLELGGDERWFPNRHNQPLQLWEGSDFGPDTITLNLPVLICHFNIDWKHVTKVDVQGWPPGECINLLKSAPQLVTCSFGEVGEYSRDSQPEQDWPVVCHTSLRSLSFQCGLKPVSSFFDNVTVPSLDEFKYSYVRGYHPAIPRFSGHLKIIKRTENLTETMKTELIQVFSEILR</sequence>